<dbReference type="InterPro" id="IPR005651">
    <property type="entry name" value="Trm112-like"/>
</dbReference>
<keyword evidence="8" id="KW-0413">Isomerase</keyword>
<proteinExistence type="inferred from homology"/>
<dbReference type="GO" id="GO:0000324">
    <property type="term" value="C:fungal-type vacuole"/>
    <property type="evidence" value="ECO:0007669"/>
    <property type="project" value="TreeGrafter"/>
</dbReference>
<evidence type="ECO:0000256" key="10">
    <source>
        <dbReference type="ARBA" id="ARBA00069342"/>
    </source>
</evidence>
<dbReference type="Pfam" id="PF03966">
    <property type="entry name" value="Trm112p"/>
    <property type="match status" value="1"/>
</dbReference>
<dbReference type="GO" id="GO:0005634">
    <property type="term" value="C:nucleus"/>
    <property type="evidence" value="ECO:0007669"/>
    <property type="project" value="UniProtKB-SubCell"/>
</dbReference>
<keyword evidence="15" id="KW-1185">Reference proteome</keyword>
<evidence type="ECO:0000256" key="4">
    <source>
        <dbReference type="ARBA" id="ARBA00007980"/>
    </source>
</evidence>
<evidence type="ECO:0000256" key="2">
    <source>
        <dbReference type="ARBA" id="ARBA00004123"/>
    </source>
</evidence>
<sequence>PVQVVSGTVPQVQGGGKRYIVLYNPGRCPFFPPFFRPSSQDISFQLSPNIQQLEITMLNLKGLLTTAALVLGITLVLFSQVAEAAKGPKITHKVTFHMKHGDDDIGSIVMGLYGKTVPKTAENFFQLSKKKAGEGYLDSTFHRIIPQFMIQGGDFTKGDGTGGKSIYGEKFPDENFKLKHTKPGILSMANSGKDTNGSQFFITTVITSWLDGRHVVFGEVLEGMDVVTKIEKVPTDQRTNKPEKPVRVAKVDTEELAEGAAPGEDEPATPPAQDEGSAGWSSLQKLIVLGVFVGAVAIYLRSRNHLNFLTCAVKACKSSSASYPLHPRDAELVQDDIEINPEMLINLLPRLDWAALRETASELGFSELPEQPPAREQLQADEGMLRDLHHLLLETQISEGKLVCGNCGHEYAVKEGIANFLLPSHLV</sequence>
<evidence type="ECO:0000256" key="3">
    <source>
        <dbReference type="ARBA" id="ARBA00004496"/>
    </source>
</evidence>
<dbReference type="InterPro" id="IPR020892">
    <property type="entry name" value="Cyclophilin-type_PPIase_CS"/>
</dbReference>
<protein>
    <recommendedName>
        <fullName evidence="10">Multifunctional methyltransferase subunit trm112</fullName>
        <ecNumber evidence="5">5.2.1.8</ecNumber>
    </recommendedName>
    <alternativeName>
        <fullName evidence="11">eRF1 methyltransferase subunit trm112</fullName>
    </alternativeName>
</protein>
<dbReference type="Proteomes" id="UP000253664">
    <property type="component" value="Unassembled WGS sequence"/>
</dbReference>
<dbReference type="GO" id="GO:0003755">
    <property type="term" value="F:peptidyl-prolyl cis-trans isomerase activity"/>
    <property type="evidence" value="ECO:0007669"/>
    <property type="project" value="UniProtKB-KW"/>
</dbReference>
<dbReference type="EC" id="5.2.1.8" evidence="5"/>
<dbReference type="AlphaFoldDB" id="A0A367LGI5"/>
<feature type="region of interest" description="Disordered" evidence="12">
    <location>
        <begin position="257"/>
        <end position="277"/>
    </location>
</feature>
<dbReference type="PANTHER" id="PTHR11071:SF561">
    <property type="entry name" value="PEPTIDYL-PROLYL CIS-TRANS ISOMERASE D-RELATED"/>
    <property type="match status" value="1"/>
</dbReference>
<evidence type="ECO:0000256" key="5">
    <source>
        <dbReference type="ARBA" id="ARBA00013194"/>
    </source>
</evidence>
<evidence type="ECO:0000313" key="15">
    <source>
        <dbReference type="Proteomes" id="UP000253664"/>
    </source>
</evidence>
<comment type="catalytic activity">
    <reaction evidence="1">
        <text>[protein]-peptidylproline (omega=180) = [protein]-peptidylproline (omega=0)</text>
        <dbReference type="Rhea" id="RHEA:16237"/>
        <dbReference type="Rhea" id="RHEA-COMP:10747"/>
        <dbReference type="Rhea" id="RHEA-COMP:10748"/>
        <dbReference type="ChEBI" id="CHEBI:83833"/>
        <dbReference type="ChEBI" id="CHEBI:83834"/>
        <dbReference type="EC" id="5.2.1.8"/>
    </reaction>
</comment>
<dbReference type="EMBL" id="LKCN02000006">
    <property type="protein sequence ID" value="RCI13528.1"/>
    <property type="molecule type" value="Genomic_DNA"/>
</dbReference>
<dbReference type="GO" id="GO:0016018">
    <property type="term" value="F:cyclosporin A binding"/>
    <property type="evidence" value="ECO:0007669"/>
    <property type="project" value="TreeGrafter"/>
</dbReference>
<name>A0A367LGI5_9HYPO</name>
<keyword evidence="7" id="KW-0697">Rotamase</keyword>
<dbReference type="FunFam" id="2.20.25.10:FF:000021">
    <property type="entry name" value="Multifunctional methyltransferase subunit trm112"/>
    <property type="match status" value="1"/>
</dbReference>
<dbReference type="PANTHER" id="PTHR11071">
    <property type="entry name" value="PEPTIDYL-PROLYL CIS-TRANS ISOMERASE"/>
    <property type="match status" value="1"/>
</dbReference>
<dbReference type="FunFam" id="2.40.100.10:FF:000001">
    <property type="entry name" value="Peptidyl-prolyl cis-trans isomerase"/>
    <property type="match status" value="1"/>
</dbReference>
<gene>
    <name evidence="14" type="ORF">L249_5460</name>
</gene>
<evidence type="ECO:0000256" key="11">
    <source>
        <dbReference type="ARBA" id="ARBA00083044"/>
    </source>
</evidence>
<dbReference type="SUPFAM" id="SSF50891">
    <property type="entry name" value="Cyclophilin-like"/>
    <property type="match status" value="1"/>
</dbReference>
<dbReference type="Gene3D" id="2.40.100.10">
    <property type="entry name" value="Cyclophilin-like"/>
    <property type="match status" value="1"/>
</dbReference>
<accession>A0A367LGI5</accession>
<dbReference type="PRINTS" id="PR00153">
    <property type="entry name" value="CSAPPISMRASE"/>
</dbReference>
<dbReference type="OrthoDB" id="193499at2759"/>
<keyword evidence="6" id="KW-0963">Cytoplasm</keyword>
<feature type="non-terminal residue" evidence="14">
    <location>
        <position position="1"/>
    </location>
</feature>
<reference evidence="14 15" key="1">
    <citation type="journal article" date="2015" name="BMC Genomics">
        <title>Insights from the genome of Ophiocordyceps polyrhachis-furcata to pathogenicity and host specificity in insect fungi.</title>
        <authorList>
            <person name="Wichadakul D."/>
            <person name="Kobmoo N."/>
            <person name="Ingsriswang S."/>
            <person name="Tangphatsornruang S."/>
            <person name="Chantasingh D."/>
            <person name="Luangsa-ard J.J."/>
            <person name="Eurwilaichitr L."/>
        </authorList>
    </citation>
    <scope>NUCLEOTIDE SEQUENCE [LARGE SCALE GENOMIC DNA]</scope>
    <source>
        <strain evidence="14 15">BCC 54312</strain>
    </source>
</reference>
<evidence type="ECO:0000313" key="14">
    <source>
        <dbReference type="EMBL" id="RCI13528.1"/>
    </source>
</evidence>
<dbReference type="InterPro" id="IPR002130">
    <property type="entry name" value="Cyclophilin-type_PPIase_dom"/>
</dbReference>
<organism evidence="14 15">
    <name type="scientific">Ophiocordyceps polyrhachis-furcata BCC 54312</name>
    <dbReference type="NCBI Taxonomy" id="1330021"/>
    <lineage>
        <taxon>Eukaryota</taxon>
        <taxon>Fungi</taxon>
        <taxon>Dikarya</taxon>
        <taxon>Ascomycota</taxon>
        <taxon>Pezizomycotina</taxon>
        <taxon>Sordariomycetes</taxon>
        <taxon>Hypocreomycetidae</taxon>
        <taxon>Hypocreales</taxon>
        <taxon>Ophiocordycipitaceae</taxon>
        <taxon>Ophiocordyceps</taxon>
    </lineage>
</organism>
<evidence type="ECO:0000256" key="8">
    <source>
        <dbReference type="ARBA" id="ARBA00023235"/>
    </source>
</evidence>
<dbReference type="STRING" id="1330021.A0A367LGI5"/>
<evidence type="ECO:0000256" key="1">
    <source>
        <dbReference type="ARBA" id="ARBA00000971"/>
    </source>
</evidence>
<evidence type="ECO:0000256" key="6">
    <source>
        <dbReference type="ARBA" id="ARBA00022490"/>
    </source>
</evidence>
<evidence type="ECO:0000256" key="7">
    <source>
        <dbReference type="ARBA" id="ARBA00023110"/>
    </source>
</evidence>
<dbReference type="PROSITE" id="PS00170">
    <property type="entry name" value="CSA_PPIASE_1"/>
    <property type="match status" value="1"/>
</dbReference>
<comment type="similarity">
    <text evidence="4">Belongs to the TRM112 family.</text>
</comment>
<evidence type="ECO:0000259" key="13">
    <source>
        <dbReference type="PROSITE" id="PS50072"/>
    </source>
</evidence>
<dbReference type="GO" id="GO:0006457">
    <property type="term" value="P:protein folding"/>
    <property type="evidence" value="ECO:0007669"/>
    <property type="project" value="InterPro"/>
</dbReference>
<comment type="subcellular location">
    <subcellularLocation>
        <location evidence="3">Cytoplasm</location>
    </subcellularLocation>
    <subcellularLocation>
        <location evidence="2">Nucleus</location>
    </subcellularLocation>
</comment>
<evidence type="ECO:0000256" key="12">
    <source>
        <dbReference type="SAM" id="MobiDB-lite"/>
    </source>
</evidence>
<dbReference type="GO" id="GO:0005783">
    <property type="term" value="C:endoplasmic reticulum"/>
    <property type="evidence" value="ECO:0007669"/>
    <property type="project" value="TreeGrafter"/>
</dbReference>
<comment type="caution">
    <text evidence="14">The sequence shown here is derived from an EMBL/GenBank/DDBJ whole genome shotgun (WGS) entry which is preliminary data.</text>
</comment>
<dbReference type="Gene3D" id="2.20.25.10">
    <property type="match status" value="1"/>
</dbReference>
<dbReference type="Pfam" id="PF00160">
    <property type="entry name" value="Pro_isomerase"/>
    <property type="match status" value="1"/>
</dbReference>
<dbReference type="PROSITE" id="PS50072">
    <property type="entry name" value="CSA_PPIASE_2"/>
    <property type="match status" value="1"/>
</dbReference>
<evidence type="ECO:0000256" key="9">
    <source>
        <dbReference type="ARBA" id="ARBA00023242"/>
    </source>
</evidence>
<keyword evidence="9" id="KW-0539">Nucleus</keyword>
<feature type="domain" description="PPIase cyclophilin-type" evidence="13">
    <location>
        <begin position="95"/>
        <end position="253"/>
    </location>
</feature>
<dbReference type="InterPro" id="IPR029000">
    <property type="entry name" value="Cyclophilin-like_dom_sf"/>
</dbReference>